<dbReference type="PRINTS" id="PR00834">
    <property type="entry name" value="PROTEASES2C"/>
</dbReference>
<organism evidence="5 6">
    <name type="scientific">Chitinophaga ginsengisegetis</name>
    <dbReference type="NCBI Taxonomy" id="393003"/>
    <lineage>
        <taxon>Bacteria</taxon>
        <taxon>Pseudomonadati</taxon>
        <taxon>Bacteroidota</taxon>
        <taxon>Chitinophagia</taxon>
        <taxon>Chitinophagales</taxon>
        <taxon>Chitinophagaceae</taxon>
        <taxon>Chitinophaga</taxon>
    </lineage>
</organism>
<dbReference type="SUPFAM" id="SSF50494">
    <property type="entry name" value="Trypsin-like serine proteases"/>
    <property type="match status" value="1"/>
</dbReference>
<accession>A0A1T5NBN7</accession>
<protein>
    <submittedName>
        <fullName evidence="5">Serine protease, S1-C subfamily, contains C-terminal PDZ domain</fullName>
    </submittedName>
</protein>
<dbReference type="PANTHER" id="PTHR43343:SF3">
    <property type="entry name" value="PROTEASE DO-LIKE 8, CHLOROPLASTIC"/>
    <property type="match status" value="1"/>
</dbReference>
<keyword evidence="2" id="KW-0378">Hydrolase</keyword>
<dbReference type="Pfam" id="PF13365">
    <property type="entry name" value="Trypsin_2"/>
    <property type="match status" value="1"/>
</dbReference>
<dbReference type="AlphaFoldDB" id="A0A1T5NBN7"/>
<dbReference type="GO" id="GO:0004252">
    <property type="term" value="F:serine-type endopeptidase activity"/>
    <property type="evidence" value="ECO:0007669"/>
    <property type="project" value="InterPro"/>
</dbReference>
<dbReference type="RefSeq" id="WP_159454201.1">
    <property type="nucleotide sequence ID" value="NZ_FUZZ01000001.1"/>
</dbReference>
<keyword evidence="1 5" id="KW-0645">Protease</keyword>
<dbReference type="EMBL" id="FUZZ01000001">
    <property type="protein sequence ID" value="SKC97861.1"/>
    <property type="molecule type" value="Genomic_DNA"/>
</dbReference>
<evidence type="ECO:0000256" key="3">
    <source>
        <dbReference type="SAM" id="SignalP"/>
    </source>
</evidence>
<dbReference type="PANTHER" id="PTHR43343">
    <property type="entry name" value="PEPTIDASE S12"/>
    <property type="match status" value="1"/>
</dbReference>
<keyword evidence="3" id="KW-0732">Signal</keyword>
<dbReference type="InterPro" id="IPR051201">
    <property type="entry name" value="Chloro_Bact_Ser_Proteases"/>
</dbReference>
<dbReference type="PROSITE" id="PS50106">
    <property type="entry name" value="PDZ"/>
    <property type="match status" value="1"/>
</dbReference>
<dbReference type="InterPro" id="IPR001940">
    <property type="entry name" value="Peptidase_S1C"/>
</dbReference>
<dbReference type="SMART" id="SM00228">
    <property type="entry name" value="PDZ"/>
    <property type="match status" value="1"/>
</dbReference>
<keyword evidence="6" id="KW-1185">Reference proteome</keyword>
<gene>
    <name evidence="5" type="ORF">SAMN05660461_1028</name>
</gene>
<dbReference type="Gene3D" id="2.30.42.10">
    <property type="match status" value="1"/>
</dbReference>
<dbReference type="GO" id="GO:0006508">
    <property type="term" value="P:proteolysis"/>
    <property type="evidence" value="ECO:0007669"/>
    <property type="project" value="UniProtKB-KW"/>
</dbReference>
<name>A0A1T5NBN7_9BACT</name>
<proteinExistence type="predicted"/>
<evidence type="ECO:0000313" key="5">
    <source>
        <dbReference type="EMBL" id="SKC97861.1"/>
    </source>
</evidence>
<sequence>MKKSPLLFAWFLCCYFYAANCMAQEKPMIITSPGMPFVSLEERQLIQNEQVDFNLPKPTGINTSFRYAAARAIPGVVHIIATYEPGFKGLEEYGFRAREDHPGMSPAVLEQGPVTGSASGVIITPDGYVVTNYHVANRAESLEVVLANRRSFKARIIGMDSLTDIALLKISEQSLPFIRFGNMDSVAVGDWVLAIGSPMGMNSTVTAGIVSAKSRIFTSQEEQGQLSSFIQTDAVMNSGNSGGALVDINGRLIGINVGILTPTGNFAGYSFAIPVEVVKKVCNDLLRNGRAIRASLGVYISNTPGMPGVLVYKLVDKGAAAKGGIQVEDIIKEIDNGEIRSVGDIQQTLVLHHPGDKIHLKVIRKGKLVSCEVILGGTQGVMEM</sequence>
<feature type="signal peptide" evidence="3">
    <location>
        <begin position="1"/>
        <end position="18"/>
    </location>
</feature>
<dbReference type="InterPro" id="IPR001478">
    <property type="entry name" value="PDZ"/>
</dbReference>
<dbReference type="SUPFAM" id="SSF50156">
    <property type="entry name" value="PDZ domain-like"/>
    <property type="match status" value="1"/>
</dbReference>
<dbReference type="Gene3D" id="2.40.10.120">
    <property type="match status" value="1"/>
</dbReference>
<dbReference type="InterPro" id="IPR036034">
    <property type="entry name" value="PDZ_sf"/>
</dbReference>
<evidence type="ECO:0000259" key="4">
    <source>
        <dbReference type="PROSITE" id="PS50106"/>
    </source>
</evidence>
<dbReference type="InterPro" id="IPR009003">
    <property type="entry name" value="Peptidase_S1_PA"/>
</dbReference>
<feature type="domain" description="PDZ" evidence="4">
    <location>
        <begin position="285"/>
        <end position="366"/>
    </location>
</feature>
<dbReference type="STRING" id="393003.SAMN05660461_1028"/>
<evidence type="ECO:0000256" key="1">
    <source>
        <dbReference type="ARBA" id="ARBA00022670"/>
    </source>
</evidence>
<reference evidence="5 6" key="1">
    <citation type="submission" date="2017-02" db="EMBL/GenBank/DDBJ databases">
        <authorList>
            <person name="Peterson S.W."/>
        </authorList>
    </citation>
    <scope>NUCLEOTIDE SEQUENCE [LARGE SCALE GENOMIC DNA]</scope>
    <source>
        <strain evidence="5 6">DSM 18108</strain>
    </source>
</reference>
<feature type="chain" id="PRO_5012572331" evidence="3">
    <location>
        <begin position="19"/>
        <end position="384"/>
    </location>
</feature>
<evidence type="ECO:0000256" key="2">
    <source>
        <dbReference type="ARBA" id="ARBA00022801"/>
    </source>
</evidence>
<dbReference type="Proteomes" id="UP000190166">
    <property type="component" value="Unassembled WGS sequence"/>
</dbReference>
<dbReference type="Pfam" id="PF13180">
    <property type="entry name" value="PDZ_2"/>
    <property type="match status" value="1"/>
</dbReference>
<evidence type="ECO:0000313" key="6">
    <source>
        <dbReference type="Proteomes" id="UP000190166"/>
    </source>
</evidence>